<dbReference type="NCBIfam" id="TIGR00369">
    <property type="entry name" value="unchar_dom_1"/>
    <property type="match status" value="1"/>
</dbReference>
<evidence type="ECO:0000256" key="1">
    <source>
        <dbReference type="ARBA" id="ARBA00022801"/>
    </source>
</evidence>
<dbReference type="InterPro" id="IPR003736">
    <property type="entry name" value="PAAI_dom"/>
</dbReference>
<dbReference type="InterPro" id="IPR006683">
    <property type="entry name" value="Thioestr_dom"/>
</dbReference>
<keyword evidence="4" id="KW-1185">Reference proteome</keyword>
<protein>
    <submittedName>
        <fullName evidence="3">Acyl-CoA thioesterase</fullName>
    </submittedName>
</protein>
<dbReference type="Proteomes" id="UP000192472">
    <property type="component" value="Unassembled WGS sequence"/>
</dbReference>
<dbReference type="AlphaFoldDB" id="A0A1W2G632"/>
<dbReference type="InterPro" id="IPR011973">
    <property type="entry name" value="PaaD"/>
</dbReference>
<keyword evidence="1" id="KW-0378">Hydrolase</keyword>
<dbReference type="NCBIfam" id="TIGR02286">
    <property type="entry name" value="PaaD"/>
    <property type="match status" value="1"/>
</dbReference>
<dbReference type="STRING" id="692418.SAMN04488029_0465"/>
<dbReference type="Pfam" id="PF03061">
    <property type="entry name" value="4HBT"/>
    <property type="match status" value="1"/>
</dbReference>
<reference evidence="3 4" key="1">
    <citation type="submission" date="2017-04" db="EMBL/GenBank/DDBJ databases">
        <authorList>
            <person name="Afonso C.L."/>
            <person name="Miller P.J."/>
            <person name="Scott M.A."/>
            <person name="Spackman E."/>
            <person name="Goraichik I."/>
            <person name="Dimitrov K.M."/>
            <person name="Suarez D.L."/>
            <person name="Swayne D.E."/>
        </authorList>
    </citation>
    <scope>NUCLEOTIDE SEQUENCE [LARGE SCALE GENOMIC DNA]</scope>
    <source>
        <strain evidence="3 4">DSM 26133</strain>
    </source>
</reference>
<organism evidence="3 4">
    <name type="scientific">Reichenbachiella faecimaris</name>
    <dbReference type="NCBI Taxonomy" id="692418"/>
    <lineage>
        <taxon>Bacteria</taxon>
        <taxon>Pseudomonadati</taxon>
        <taxon>Bacteroidota</taxon>
        <taxon>Cytophagia</taxon>
        <taxon>Cytophagales</taxon>
        <taxon>Reichenbachiellaceae</taxon>
        <taxon>Reichenbachiella</taxon>
    </lineage>
</organism>
<accession>A0A1W2G632</accession>
<dbReference type="RefSeq" id="WP_084370806.1">
    <property type="nucleotide sequence ID" value="NZ_FWYF01000001.1"/>
</dbReference>
<evidence type="ECO:0000313" key="4">
    <source>
        <dbReference type="Proteomes" id="UP000192472"/>
    </source>
</evidence>
<name>A0A1W2G632_REIFA</name>
<dbReference type="InterPro" id="IPR052723">
    <property type="entry name" value="Acyl-CoA_thioesterase_PaaI"/>
</dbReference>
<dbReference type="InterPro" id="IPR029069">
    <property type="entry name" value="HotDog_dom_sf"/>
</dbReference>
<proteinExistence type="predicted"/>
<dbReference type="Gene3D" id="3.10.129.10">
    <property type="entry name" value="Hotdog Thioesterase"/>
    <property type="match status" value="1"/>
</dbReference>
<gene>
    <name evidence="3" type="ORF">SAMN04488029_0465</name>
</gene>
<feature type="domain" description="Thioesterase" evidence="2">
    <location>
        <begin position="47"/>
        <end position="121"/>
    </location>
</feature>
<evidence type="ECO:0000259" key="2">
    <source>
        <dbReference type="Pfam" id="PF03061"/>
    </source>
</evidence>
<evidence type="ECO:0000313" key="3">
    <source>
        <dbReference type="EMBL" id="SMD32125.1"/>
    </source>
</evidence>
<sequence length="138" mass="15080">MMTPKAIVDQMYAQDTFSQWLGITVESVEQGYAKISMTVKSDMLNGFGIAHGGITYSLADSAFAFASNSQGRHAVSIETSISHTKAVNEADKLTAIAKEDHLANRLGIYTITVTNQDEEVVALFKGTVFRKDALWSEK</sequence>
<dbReference type="GO" id="GO:0016289">
    <property type="term" value="F:acyl-CoA hydrolase activity"/>
    <property type="evidence" value="ECO:0007669"/>
    <property type="project" value="UniProtKB-ARBA"/>
</dbReference>
<dbReference type="PANTHER" id="PTHR42856">
    <property type="entry name" value="ACYL-COENZYME A THIOESTERASE PAAI"/>
    <property type="match status" value="1"/>
</dbReference>
<dbReference type="PANTHER" id="PTHR42856:SF1">
    <property type="entry name" value="ACYL-COENZYME A THIOESTERASE PAAI"/>
    <property type="match status" value="1"/>
</dbReference>
<dbReference type="SUPFAM" id="SSF54637">
    <property type="entry name" value="Thioesterase/thiol ester dehydrase-isomerase"/>
    <property type="match status" value="1"/>
</dbReference>
<dbReference type="CDD" id="cd03443">
    <property type="entry name" value="PaaI_thioesterase"/>
    <property type="match status" value="1"/>
</dbReference>
<dbReference type="EMBL" id="FWYF01000001">
    <property type="protein sequence ID" value="SMD32125.1"/>
    <property type="molecule type" value="Genomic_DNA"/>
</dbReference>